<name>A0A8E2EYU5_9PEZI</name>
<sequence length="545" mass="60240">MDQYHVSTDRKPPSEKEQEIEQVHIEKIATQKDAISHEEPVWKEFLRNPKVILLCLFANVGAFMYGYDNLSLSLCLSMPPFQAEFGTLVNGQYLIAAYWQSLWNAVAQIGTMTGAGIAGTFQDRFGRRYSFIIGAIISVIGVAVVYISTSPGVFLAGKTINGIALGMCLTTGQTYVSEISPLRIRGMMLGVYTIALNLGTLIAASVAFSRISIMTQSAYKVMFALEWIWPGLIIIFGLLIPESPYFLVRAGKNGDAGRLLKRILPASTDTTVELDHIVSLKGREDILYAMAKKTGFWDCFKGTNWRRTRIIVYCNALPQMIGTAFLTNGPYFMIQAGMTPSNASMIIEIGIVACKEFEYSLEDADLGLRNPSIGVASGILTLWLIGFVGRRKIVLSGVSIATLLFMVMGIAGCFPHSPKALWAVGICLQLVWCTLGPAVGPSMAISGEISEVRLRAKSQAIGFAFNYFWSTVWNVVIPYMFNSDQGNLGGYMGWIFFATSLISLVVIFFEFPETKDIPYEVMDEMFELKVPARKFKEFGVEDVTN</sequence>
<feature type="transmembrane region" description="Helical" evidence="6">
    <location>
        <begin position="228"/>
        <end position="248"/>
    </location>
</feature>
<comment type="subcellular location">
    <subcellularLocation>
        <location evidence="1">Membrane</location>
        <topology evidence="1">Multi-pass membrane protein</topology>
    </subcellularLocation>
</comment>
<reference evidence="8 9" key="1">
    <citation type="journal article" date="2016" name="Nat. Commun.">
        <title>Ectomycorrhizal ecology is imprinted in the genome of the dominant symbiotic fungus Cenococcum geophilum.</title>
        <authorList>
            <consortium name="DOE Joint Genome Institute"/>
            <person name="Peter M."/>
            <person name="Kohler A."/>
            <person name="Ohm R.A."/>
            <person name="Kuo A."/>
            <person name="Krutzmann J."/>
            <person name="Morin E."/>
            <person name="Arend M."/>
            <person name="Barry K.W."/>
            <person name="Binder M."/>
            <person name="Choi C."/>
            <person name="Clum A."/>
            <person name="Copeland A."/>
            <person name="Grisel N."/>
            <person name="Haridas S."/>
            <person name="Kipfer T."/>
            <person name="LaButti K."/>
            <person name="Lindquist E."/>
            <person name="Lipzen A."/>
            <person name="Maire R."/>
            <person name="Meier B."/>
            <person name="Mihaltcheva S."/>
            <person name="Molinier V."/>
            <person name="Murat C."/>
            <person name="Poggeler S."/>
            <person name="Quandt C.A."/>
            <person name="Sperisen C."/>
            <person name="Tritt A."/>
            <person name="Tisserant E."/>
            <person name="Crous P.W."/>
            <person name="Henrissat B."/>
            <person name="Nehls U."/>
            <person name="Egli S."/>
            <person name="Spatafora J.W."/>
            <person name="Grigoriev I.V."/>
            <person name="Martin F.M."/>
        </authorList>
    </citation>
    <scope>NUCLEOTIDE SEQUENCE [LARGE SCALE GENOMIC DNA]</scope>
    <source>
        <strain evidence="8 9">CBS 207.34</strain>
    </source>
</reference>
<accession>A0A8E2EYU5</accession>
<dbReference type="PANTHER" id="PTHR48022">
    <property type="entry name" value="PLASTIDIC GLUCOSE TRANSPORTER 4"/>
    <property type="match status" value="1"/>
</dbReference>
<evidence type="ECO:0000256" key="4">
    <source>
        <dbReference type="ARBA" id="ARBA00022989"/>
    </source>
</evidence>
<dbReference type="EMBL" id="KV749882">
    <property type="protein sequence ID" value="OCL07389.1"/>
    <property type="molecule type" value="Genomic_DNA"/>
</dbReference>
<dbReference type="InterPro" id="IPR005828">
    <property type="entry name" value="MFS_sugar_transport-like"/>
</dbReference>
<feature type="transmembrane region" description="Helical" evidence="6">
    <location>
        <begin position="129"/>
        <end position="147"/>
    </location>
</feature>
<dbReference type="OrthoDB" id="6612291at2759"/>
<keyword evidence="4 6" id="KW-1133">Transmembrane helix</keyword>
<keyword evidence="9" id="KW-1185">Reference proteome</keyword>
<dbReference type="PANTHER" id="PTHR48022:SF41">
    <property type="entry name" value="MAJOR FACILITATOR SUPERFAMILY (MFS) PROFILE DOMAIN-CONTAINING PROTEIN"/>
    <property type="match status" value="1"/>
</dbReference>
<dbReference type="AlphaFoldDB" id="A0A8E2EYU5"/>
<feature type="transmembrane region" description="Helical" evidence="6">
    <location>
        <begin position="491"/>
        <end position="509"/>
    </location>
</feature>
<proteinExistence type="inferred from homology"/>
<evidence type="ECO:0000259" key="7">
    <source>
        <dbReference type="PROSITE" id="PS50850"/>
    </source>
</evidence>
<feature type="domain" description="Major facilitator superfamily (MFS) profile" evidence="7">
    <location>
        <begin position="54"/>
        <end position="515"/>
    </location>
</feature>
<dbReference type="InterPro" id="IPR050360">
    <property type="entry name" value="MFS_Sugar_Transporters"/>
</dbReference>
<feature type="transmembrane region" description="Helical" evidence="6">
    <location>
        <begin position="420"/>
        <end position="439"/>
    </location>
</feature>
<dbReference type="GO" id="GO:0005351">
    <property type="term" value="F:carbohydrate:proton symporter activity"/>
    <property type="evidence" value="ECO:0007669"/>
    <property type="project" value="TreeGrafter"/>
</dbReference>
<dbReference type="PROSITE" id="PS50850">
    <property type="entry name" value="MFS"/>
    <property type="match status" value="1"/>
</dbReference>
<dbReference type="InterPro" id="IPR036259">
    <property type="entry name" value="MFS_trans_sf"/>
</dbReference>
<dbReference type="Gene3D" id="1.20.1250.20">
    <property type="entry name" value="MFS general substrate transporter like domains"/>
    <property type="match status" value="1"/>
</dbReference>
<feature type="transmembrane region" description="Helical" evidence="6">
    <location>
        <begin position="393"/>
        <end position="414"/>
    </location>
</feature>
<gene>
    <name evidence="8" type="ORF">AOQ84DRAFT_377729</name>
</gene>
<dbReference type="Proteomes" id="UP000250140">
    <property type="component" value="Unassembled WGS sequence"/>
</dbReference>
<evidence type="ECO:0000256" key="3">
    <source>
        <dbReference type="ARBA" id="ARBA00022692"/>
    </source>
</evidence>
<evidence type="ECO:0000256" key="5">
    <source>
        <dbReference type="ARBA" id="ARBA00023136"/>
    </source>
</evidence>
<dbReference type="GO" id="GO:0016020">
    <property type="term" value="C:membrane"/>
    <property type="evidence" value="ECO:0007669"/>
    <property type="project" value="UniProtKB-SubCell"/>
</dbReference>
<comment type="similarity">
    <text evidence="2">Belongs to the major facilitator superfamily. Sugar transporter (TC 2.A.1.1) family.</text>
</comment>
<feature type="transmembrane region" description="Helical" evidence="6">
    <location>
        <begin position="159"/>
        <end position="177"/>
    </location>
</feature>
<keyword evidence="5 6" id="KW-0472">Membrane</keyword>
<dbReference type="InterPro" id="IPR005829">
    <property type="entry name" value="Sugar_transporter_CS"/>
</dbReference>
<dbReference type="InterPro" id="IPR020846">
    <property type="entry name" value="MFS_dom"/>
</dbReference>
<feature type="transmembrane region" description="Helical" evidence="6">
    <location>
        <begin position="460"/>
        <end position="479"/>
    </location>
</feature>
<feature type="transmembrane region" description="Helical" evidence="6">
    <location>
        <begin position="310"/>
        <end position="334"/>
    </location>
</feature>
<feature type="transmembrane region" description="Helical" evidence="6">
    <location>
        <begin position="51"/>
        <end position="67"/>
    </location>
</feature>
<protein>
    <submittedName>
        <fullName evidence="8">General substrate transporter</fullName>
    </submittedName>
</protein>
<evidence type="ECO:0000256" key="1">
    <source>
        <dbReference type="ARBA" id="ARBA00004141"/>
    </source>
</evidence>
<feature type="transmembrane region" description="Helical" evidence="6">
    <location>
        <begin position="368"/>
        <end position="386"/>
    </location>
</feature>
<dbReference type="PROSITE" id="PS00217">
    <property type="entry name" value="SUGAR_TRANSPORT_2"/>
    <property type="match status" value="1"/>
</dbReference>
<dbReference type="Pfam" id="PF00083">
    <property type="entry name" value="Sugar_tr"/>
    <property type="match status" value="2"/>
</dbReference>
<feature type="transmembrane region" description="Helical" evidence="6">
    <location>
        <begin position="189"/>
        <end position="208"/>
    </location>
</feature>
<evidence type="ECO:0000256" key="6">
    <source>
        <dbReference type="SAM" id="Phobius"/>
    </source>
</evidence>
<evidence type="ECO:0000313" key="9">
    <source>
        <dbReference type="Proteomes" id="UP000250140"/>
    </source>
</evidence>
<keyword evidence="3 6" id="KW-0812">Transmembrane</keyword>
<dbReference type="FunFam" id="1.20.1250.20:FF:000078">
    <property type="entry name" value="MFS maltose transporter, putative"/>
    <property type="match status" value="1"/>
</dbReference>
<evidence type="ECO:0000313" key="8">
    <source>
        <dbReference type="EMBL" id="OCL07389.1"/>
    </source>
</evidence>
<evidence type="ECO:0000256" key="2">
    <source>
        <dbReference type="ARBA" id="ARBA00010992"/>
    </source>
</evidence>
<dbReference type="SUPFAM" id="SSF103473">
    <property type="entry name" value="MFS general substrate transporter"/>
    <property type="match status" value="1"/>
</dbReference>
<organism evidence="8 9">
    <name type="scientific">Glonium stellatum</name>
    <dbReference type="NCBI Taxonomy" id="574774"/>
    <lineage>
        <taxon>Eukaryota</taxon>
        <taxon>Fungi</taxon>
        <taxon>Dikarya</taxon>
        <taxon>Ascomycota</taxon>
        <taxon>Pezizomycotina</taxon>
        <taxon>Dothideomycetes</taxon>
        <taxon>Pleosporomycetidae</taxon>
        <taxon>Gloniales</taxon>
        <taxon>Gloniaceae</taxon>
        <taxon>Glonium</taxon>
    </lineage>
</organism>